<dbReference type="Pfam" id="PF03795">
    <property type="entry name" value="YCII"/>
    <property type="match status" value="1"/>
</dbReference>
<reference evidence="3" key="1">
    <citation type="submission" date="2022-03" db="EMBL/GenBank/DDBJ databases">
        <title>Complete genome sequence of Caldinitratiruptor microaerophilus.</title>
        <authorList>
            <person name="Mukaiyama R."/>
            <person name="Nishiyama T."/>
            <person name="Ueda K."/>
        </authorList>
    </citation>
    <scope>NUCLEOTIDE SEQUENCE</scope>
    <source>
        <strain evidence="3">JCM 16183</strain>
    </source>
</reference>
<dbReference type="InterPro" id="IPR011008">
    <property type="entry name" value="Dimeric_a/b-barrel"/>
</dbReference>
<organism evidence="3 4">
    <name type="scientific">Caldinitratiruptor microaerophilus</name>
    <dbReference type="NCBI Taxonomy" id="671077"/>
    <lineage>
        <taxon>Bacteria</taxon>
        <taxon>Bacillati</taxon>
        <taxon>Bacillota</taxon>
        <taxon>Clostridia</taxon>
        <taxon>Eubacteriales</taxon>
        <taxon>Symbiobacteriaceae</taxon>
        <taxon>Caldinitratiruptor</taxon>
    </lineage>
</organism>
<evidence type="ECO:0000256" key="1">
    <source>
        <dbReference type="ARBA" id="ARBA00007689"/>
    </source>
</evidence>
<dbReference type="KEGG" id="cmic:caldi_03200"/>
<dbReference type="Gene3D" id="3.30.70.1060">
    <property type="entry name" value="Dimeric alpha+beta barrel"/>
    <property type="match status" value="1"/>
</dbReference>
<dbReference type="InterPro" id="IPR005545">
    <property type="entry name" value="YCII"/>
</dbReference>
<protein>
    <recommendedName>
        <fullName evidence="2">YCII-related domain-containing protein</fullName>
    </recommendedName>
</protein>
<dbReference type="SUPFAM" id="SSF54909">
    <property type="entry name" value="Dimeric alpha+beta barrel"/>
    <property type="match status" value="1"/>
</dbReference>
<evidence type="ECO:0000313" key="3">
    <source>
        <dbReference type="EMBL" id="BDG59230.1"/>
    </source>
</evidence>
<dbReference type="EMBL" id="AP025628">
    <property type="protein sequence ID" value="BDG59230.1"/>
    <property type="molecule type" value="Genomic_DNA"/>
</dbReference>
<evidence type="ECO:0000259" key="2">
    <source>
        <dbReference type="Pfam" id="PF03795"/>
    </source>
</evidence>
<sequence length="87" mass="10043">MKYAAFIHYVADQDKVQSVRPAHREYLSRVKAQGKLWASGPFTDGSGALIIYEAESEEEARRLLEDDPFHKSGVFASWELRPWQQVF</sequence>
<keyword evidence="4" id="KW-1185">Reference proteome</keyword>
<gene>
    <name evidence="3" type="ORF">caldi_03200</name>
</gene>
<feature type="domain" description="YCII-related" evidence="2">
    <location>
        <begin position="1"/>
        <end position="84"/>
    </location>
</feature>
<accession>A0AA35CKZ4</accession>
<name>A0AA35CKZ4_9FIRM</name>
<dbReference type="AlphaFoldDB" id="A0AA35CKZ4"/>
<dbReference type="Proteomes" id="UP001163687">
    <property type="component" value="Chromosome"/>
</dbReference>
<proteinExistence type="inferred from homology"/>
<dbReference type="PANTHER" id="PTHR37828">
    <property type="entry name" value="GSR2449 PROTEIN"/>
    <property type="match status" value="1"/>
</dbReference>
<evidence type="ECO:0000313" key="4">
    <source>
        <dbReference type="Proteomes" id="UP001163687"/>
    </source>
</evidence>
<dbReference type="PANTHER" id="PTHR37828:SF1">
    <property type="entry name" value="YCII-RELATED DOMAIN-CONTAINING PROTEIN"/>
    <property type="match status" value="1"/>
</dbReference>
<comment type="similarity">
    <text evidence="1">Belongs to the YciI family.</text>
</comment>
<dbReference type="RefSeq" id="WP_264843350.1">
    <property type="nucleotide sequence ID" value="NZ_AP025628.1"/>
</dbReference>